<dbReference type="GO" id="GO:0003939">
    <property type="term" value="F:L-iditol 2-dehydrogenase (NAD+) activity"/>
    <property type="evidence" value="ECO:0007669"/>
    <property type="project" value="TreeGrafter"/>
</dbReference>
<evidence type="ECO:0000256" key="6">
    <source>
        <dbReference type="ARBA" id="ARBA00022935"/>
    </source>
</evidence>
<evidence type="ECO:0000256" key="12">
    <source>
        <dbReference type="ARBA" id="ARBA00049317"/>
    </source>
</evidence>
<name>A0A167T285_CORFA</name>
<dbReference type="Proteomes" id="UP000076744">
    <property type="component" value="Unassembled WGS sequence"/>
</dbReference>
<keyword evidence="8" id="KW-0520">NAD</keyword>
<comment type="pathway">
    <text evidence="2">Secondary metabolite biosynthesis.</text>
</comment>
<dbReference type="Gene3D" id="3.90.180.10">
    <property type="entry name" value="Medium-chain alcohol dehydrogenases, catalytic domain"/>
    <property type="match status" value="1"/>
</dbReference>
<dbReference type="PANTHER" id="PTHR43161">
    <property type="entry name" value="SORBITOL DEHYDROGENASE"/>
    <property type="match status" value="1"/>
</dbReference>
<dbReference type="GO" id="GO:0008270">
    <property type="term" value="F:zinc ion binding"/>
    <property type="evidence" value="ECO:0007669"/>
    <property type="project" value="InterPro"/>
</dbReference>
<dbReference type="InterPro" id="IPR013149">
    <property type="entry name" value="ADH-like_C"/>
</dbReference>
<evidence type="ECO:0000256" key="2">
    <source>
        <dbReference type="ARBA" id="ARBA00005179"/>
    </source>
</evidence>
<dbReference type="SUPFAM" id="SSF51735">
    <property type="entry name" value="NAD(P)-binding Rossmann-fold domains"/>
    <property type="match status" value="1"/>
</dbReference>
<evidence type="ECO:0000256" key="1">
    <source>
        <dbReference type="ARBA" id="ARBA00001947"/>
    </source>
</evidence>
<keyword evidence="4 13" id="KW-0479">Metal-binding</keyword>
<dbReference type="GO" id="GO:0050019">
    <property type="term" value="F:L-arabinitol 4-dehydrogenase activity"/>
    <property type="evidence" value="ECO:0007669"/>
    <property type="project" value="UniProtKB-EC"/>
</dbReference>
<dbReference type="SUPFAM" id="SSF50129">
    <property type="entry name" value="GroES-like"/>
    <property type="match status" value="1"/>
</dbReference>
<comment type="pathway">
    <text evidence="9">Carbohydrate degradation; L-arabinose degradation via L-arabinitol; D-xylulose 5-phosphate from L-arabinose (fungal route): step 2/5.</text>
</comment>
<gene>
    <name evidence="15" type="ORF">ISF_06183</name>
</gene>
<keyword evidence="7" id="KW-0560">Oxidoreductase</keyword>
<dbReference type="SMART" id="SM00829">
    <property type="entry name" value="PKS_ER"/>
    <property type="match status" value="1"/>
</dbReference>
<organism evidence="15 16">
    <name type="scientific">Cordyceps fumosorosea (strain ARSEF 2679)</name>
    <name type="common">Isaria fumosorosea</name>
    <dbReference type="NCBI Taxonomy" id="1081104"/>
    <lineage>
        <taxon>Eukaryota</taxon>
        <taxon>Fungi</taxon>
        <taxon>Dikarya</taxon>
        <taxon>Ascomycota</taxon>
        <taxon>Pezizomycotina</taxon>
        <taxon>Sordariomycetes</taxon>
        <taxon>Hypocreomycetidae</taxon>
        <taxon>Hypocreales</taxon>
        <taxon>Cordycipitaceae</taxon>
        <taxon>Cordyceps</taxon>
    </lineage>
</organism>
<evidence type="ECO:0000256" key="13">
    <source>
        <dbReference type="RuleBase" id="RU361277"/>
    </source>
</evidence>
<evidence type="ECO:0000256" key="7">
    <source>
        <dbReference type="ARBA" id="ARBA00023002"/>
    </source>
</evidence>
<dbReference type="Pfam" id="PF00107">
    <property type="entry name" value="ADH_zinc_N"/>
    <property type="match status" value="1"/>
</dbReference>
<dbReference type="PROSITE" id="PS00059">
    <property type="entry name" value="ADH_ZINC"/>
    <property type="match status" value="1"/>
</dbReference>
<evidence type="ECO:0000256" key="9">
    <source>
        <dbReference type="ARBA" id="ARBA00037881"/>
    </source>
</evidence>
<reference evidence="15 16" key="1">
    <citation type="journal article" date="2016" name="Genome Biol. Evol.">
        <title>Divergent and convergent evolution of fungal pathogenicity.</title>
        <authorList>
            <person name="Shang Y."/>
            <person name="Xiao G."/>
            <person name="Zheng P."/>
            <person name="Cen K."/>
            <person name="Zhan S."/>
            <person name="Wang C."/>
        </authorList>
    </citation>
    <scope>NUCLEOTIDE SEQUENCE [LARGE SCALE GENOMIC DNA]</scope>
    <source>
        <strain evidence="15 16">ARSEF 2679</strain>
    </source>
</reference>
<dbReference type="EC" id="1.1.1.12" evidence="10"/>
<dbReference type="STRING" id="1081104.A0A167T285"/>
<evidence type="ECO:0000256" key="3">
    <source>
        <dbReference type="ARBA" id="ARBA00008072"/>
    </source>
</evidence>
<comment type="cofactor">
    <cofactor evidence="1 13">
        <name>Zn(2+)</name>
        <dbReference type="ChEBI" id="CHEBI:29105"/>
    </cofactor>
</comment>
<dbReference type="Pfam" id="PF08240">
    <property type="entry name" value="ADH_N"/>
    <property type="match status" value="1"/>
</dbReference>
<evidence type="ECO:0000313" key="16">
    <source>
        <dbReference type="Proteomes" id="UP000076744"/>
    </source>
</evidence>
<keyword evidence="6" id="KW-0054">Arabinose catabolism</keyword>
<dbReference type="InterPro" id="IPR013154">
    <property type="entry name" value="ADH-like_N"/>
</dbReference>
<comment type="similarity">
    <text evidence="3 13">Belongs to the zinc-containing alcohol dehydrogenase family.</text>
</comment>
<dbReference type="FunFam" id="3.40.50.720:FF:000068">
    <property type="entry name" value="Sorbitol dehydrogenase"/>
    <property type="match status" value="1"/>
</dbReference>
<accession>A0A167T285</accession>
<evidence type="ECO:0000259" key="14">
    <source>
        <dbReference type="SMART" id="SM00829"/>
    </source>
</evidence>
<dbReference type="InterPro" id="IPR036291">
    <property type="entry name" value="NAD(P)-bd_dom_sf"/>
</dbReference>
<feature type="domain" description="Enoyl reductase (ER)" evidence="14">
    <location>
        <begin position="13"/>
        <end position="371"/>
    </location>
</feature>
<dbReference type="InterPro" id="IPR045306">
    <property type="entry name" value="SDH-like"/>
</dbReference>
<evidence type="ECO:0000256" key="4">
    <source>
        <dbReference type="ARBA" id="ARBA00022723"/>
    </source>
</evidence>
<protein>
    <recommendedName>
        <fullName evidence="11">L-arabinitol 4-dehydrogenase</fullName>
        <ecNumber evidence="10">1.1.1.12</ecNumber>
    </recommendedName>
</protein>
<dbReference type="InterPro" id="IPR011032">
    <property type="entry name" value="GroES-like_sf"/>
</dbReference>
<dbReference type="GO" id="GO:0019568">
    <property type="term" value="P:arabinose catabolic process"/>
    <property type="evidence" value="ECO:0007669"/>
    <property type="project" value="UniProtKB-KW"/>
</dbReference>
<dbReference type="GeneID" id="30022475"/>
<proteinExistence type="inferred from homology"/>
<dbReference type="PANTHER" id="PTHR43161:SF25">
    <property type="entry name" value="ALCOHOL DEHYDROGENASE, PUTATIVE (AFU_ORTHOLOGUE AFUA_1G14390)-RELATED"/>
    <property type="match status" value="1"/>
</dbReference>
<dbReference type="CDD" id="cd05285">
    <property type="entry name" value="sorbitol_DH"/>
    <property type="match status" value="1"/>
</dbReference>
<dbReference type="InterPro" id="IPR020843">
    <property type="entry name" value="ER"/>
</dbReference>
<keyword evidence="5 13" id="KW-0862">Zinc</keyword>
<evidence type="ECO:0000313" key="15">
    <source>
        <dbReference type="EMBL" id="OAA60173.1"/>
    </source>
</evidence>
<keyword evidence="6" id="KW-0119">Carbohydrate metabolism</keyword>
<dbReference type="Gene3D" id="3.40.50.720">
    <property type="entry name" value="NAD(P)-binding Rossmann-like Domain"/>
    <property type="match status" value="1"/>
</dbReference>
<sequence>MSTQKVQASVLHGARDLRVEERDLPAPAADEVQIAVQATGLCGSDLHYFNHYRNGDIIVREPLTLGHESSGTVVAVGSGVKGLAAGDRVALEVGLPCEDCEYCASSRYNICRGMRFRSSAKSFPHFQGTLQERVNHPARWCHKLPPTLSLDLGALLEPLSVAMHARHRASLPEGATVLVLGAGAVGLLAAAVSKAAGAKAVVIADIQKDRIDFAVQNGFADASVLVPMERPQTIEEKLAYAQKVAELFKNATVDGSAIGEVFAVYECTGVETCVQASIYATKPGGKVMLIGMGTPILTLPMSAAALREVDLVGVFRYANTYANAIELLANRPAAMPDLSPLVTHHFKGIENIPEAFSMAGQVKDGEGKLVLKVVVDME</sequence>
<evidence type="ECO:0000256" key="5">
    <source>
        <dbReference type="ARBA" id="ARBA00022833"/>
    </source>
</evidence>
<dbReference type="InterPro" id="IPR002328">
    <property type="entry name" value="ADH_Zn_CS"/>
</dbReference>
<dbReference type="RefSeq" id="XP_018703286.1">
    <property type="nucleotide sequence ID" value="XM_018849787.1"/>
</dbReference>
<evidence type="ECO:0000256" key="10">
    <source>
        <dbReference type="ARBA" id="ARBA00038954"/>
    </source>
</evidence>
<keyword evidence="16" id="KW-1185">Reference proteome</keyword>
<dbReference type="GO" id="GO:0006062">
    <property type="term" value="P:sorbitol catabolic process"/>
    <property type="evidence" value="ECO:0007669"/>
    <property type="project" value="TreeGrafter"/>
</dbReference>
<evidence type="ECO:0000256" key="8">
    <source>
        <dbReference type="ARBA" id="ARBA00023027"/>
    </source>
</evidence>
<dbReference type="OrthoDB" id="5363962at2759"/>
<dbReference type="AlphaFoldDB" id="A0A167T285"/>
<evidence type="ECO:0000256" key="11">
    <source>
        <dbReference type="ARBA" id="ARBA00039783"/>
    </source>
</evidence>
<dbReference type="EMBL" id="AZHB01000015">
    <property type="protein sequence ID" value="OAA60173.1"/>
    <property type="molecule type" value="Genomic_DNA"/>
</dbReference>
<comment type="caution">
    <text evidence="15">The sequence shown here is derived from an EMBL/GenBank/DDBJ whole genome shotgun (WGS) entry which is preliminary data.</text>
</comment>
<comment type="catalytic activity">
    <reaction evidence="12">
        <text>L-arabinitol + NAD(+) = L-xylulose + NADH + H(+)</text>
        <dbReference type="Rhea" id="RHEA:16381"/>
        <dbReference type="ChEBI" id="CHEBI:15378"/>
        <dbReference type="ChEBI" id="CHEBI:17399"/>
        <dbReference type="ChEBI" id="CHEBI:18403"/>
        <dbReference type="ChEBI" id="CHEBI:57540"/>
        <dbReference type="ChEBI" id="CHEBI:57945"/>
        <dbReference type="EC" id="1.1.1.12"/>
    </reaction>
</comment>